<evidence type="ECO:0000259" key="11">
    <source>
        <dbReference type="Pfam" id="PF10496"/>
    </source>
</evidence>
<evidence type="ECO:0000256" key="8">
    <source>
        <dbReference type="ARBA" id="ARBA00023136"/>
    </source>
</evidence>
<dbReference type="Proteomes" id="UP001627154">
    <property type="component" value="Unassembled WGS sequence"/>
</dbReference>
<dbReference type="GO" id="GO:0016020">
    <property type="term" value="C:membrane"/>
    <property type="evidence" value="ECO:0007669"/>
    <property type="project" value="UniProtKB-SubCell"/>
</dbReference>
<keyword evidence="8 10" id="KW-0472">Membrane</keyword>
<dbReference type="GO" id="GO:0015031">
    <property type="term" value="P:protein transport"/>
    <property type="evidence" value="ECO:0007669"/>
    <property type="project" value="UniProtKB-KW"/>
</dbReference>
<evidence type="ECO:0000313" key="13">
    <source>
        <dbReference type="Proteomes" id="UP001627154"/>
    </source>
</evidence>
<comment type="caution">
    <text evidence="12">The sequence shown here is derived from an EMBL/GenBank/DDBJ whole genome shotgun (WGS) entry which is preliminary data.</text>
</comment>
<name>A0ABD2XK08_9HYME</name>
<evidence type="ECO:0000256" key="6">
    <source>
        <dbReference type="ARBA" id="ARBA00022989"/>
    </source>
</evidence>
<protein>
    <recommendedName>
        <fullName evidence="11">SNARE-complex protein Syntaxin-18 N-terminal domain-containing protein</fullName>
    </recommendedName>
</protein>
<evidence type="ECO:0000256" key="7">
    <source>
        <dbReference type="ARBA" id="ARBA00023054"/>
    </source>
</evidence>
<evidence type="ECO:0000256" key="2">
    <source>
        <dbReference type="ARBA" id="ARBA00009063"/>
    </source>
</evidence>
<dbReference type="AlphaFoldDB" id="A0ABD2XK08"/>
<keyword evidence="6 10" id="KW-1133">Transmembrane helix</keyword>
<keyword evidence="4 10" id="KW-0812">Transmembrane</keyword>
<gene>
    <name evidence="12" type="ORF">TKK_002227</name>
</gene>
<evidence type="ECO:0000256" key="4">
    <source>
        <dbReference type="ARBA" id="ARBA00022692"/>
    </source>
</evidence>
<feature type="transmembrane region" description="Helical" evidence="10">
    <location>
        <begin position="300"/>
        <end position="320"/>
    </location>
</feature>
<dbReference type="SUPFAM" id="SSF58038">
    <property type="entry name" value="SNARE fusion complex"/>
    <property type="match status" value="1"/>
</dbReference>
<dbReference type="EMBL" id="JBJJXI010000021">
    <property type="protein sequence ID" value="KAL3405184.1"/>
    <property type="molecule type" value="Genomic_DNA"/>
</dbReference>
<dbReference type="InterPro" id="IPR019529">
    <property type="entry name" value="Syntaxin-18_N"/>
</dbReference>
<reference evidence="12 13" key="1">
    <citation type="journal article" date="2024" name="bioRxiv">
        <title>A reference genome for Trichogramma kaykai: A tiny desert-dwelling parasitoid wasp with competing sex-ratio distorters.</title>
        <authorList>
            <person name="Culotta J."/>
            <person name="Lindsey A.R."/>
        </authorList>
    </citation>
    <scope>NUCLEOTIDE SEQUENCE [LARGE SCALE GENOMIC DNA]</scope>
    <source>
        <strain evidence="12 13">KSX58</strain>
    </source>
</reference>
<dbReference type="Pfam" id="PF10496">
    <property type="entry name" value="Syntaxin-18_N"/>
    <property type="match status" value="1"/>
</dbReference>
<organism evidence="12 13">
    <name type="scientific">Trichogramma kaykai</name>
    <dbReference type="NCBI Taxonomy" id="54128"/>
    <lineage>
        <taxon>Eukaryota</taxon>
        <taxon>Metazoa</taxon>
        <taxon>Ecdysozoa</taxon>
        <taxon>Arthropoda</taxon>
        <taxon>Hexapoda</taxon>
        <taxon>Insecta</taxon>
        <taxon>Pterygota</taxon>
        <taxon>Neoptera</taxon>
        <taxon>Endopterygota</taxon>
        <taxon>Hymenoptera</taxon>
        <taxon>Apocrita</taxon>
        <taxon>Proctotrupomorpha</taxon>
        <taxon>Chalcidoidea</taxon>
        <taxon>Trichogrammatidae</taxon>
        <taxon>Trichogramma</taxon>
    </lineage>
</organism>
<dbReference type="PANTHER" id="PTHR15959">
    <property type="entry name" value="SYNTAXIN-18"/>
    <property type="match status" value="1"/>
</dbReference>
<evidence type="ECO:0000256" key="9">
    <source>
        <dbReference type="SAM" id="MobiDB-lite"/>
    </source>
</evidence>
<feature type="domain" description="SNARE-complex protein Syntaxin-18 N-terminal" evidence="11">
    <location>
        <begin position="1"/>
        <end position="82"/>
    </location>
</feature>
<keyword evidence="7" id="KW-0175">Coiled coil</keyword>
<feature type="compositionally biased region" description="Low complexity" evidence="9">
    <location>
        <begin position="172"/>
        <end position="183"/>
    </location>
</feature>
<evidence type="ECO:0000256" key="3">
    <source>
        <dbReference type="ARBA" id="ARBA00022448"/>
    </source>
</evidence>
<evidence type="ECO:0000256" key="5">
    <source>
        <dbReference type="ARBA" id="ARBA00022927"/>
    </source>
</evidence>
<dbReference type="PANTHER" id="PTHR15959:SF0">
    <property type="entry name" value="SYNTAXIN-18"/>
    <property type="match status" value="1"/>
</dbReference>
<evidence type="ECO:0000256" key="10">
    <source>
        <dbReference type="SAM" id="Phobius"/>
    </source>
</evidence>
<evidence type="ECO:0000313" key="12">
    <source>
        <dbReference type="EMBL" id="KAL3405184.1"/>
    </source>
</evidence>
<feature type="region of interest" description="Disordered" evidence="9">
    <location>
        <begin position="160"/>
        <end position="192"/>
    </location>
</feature>
<accession>A0ABD2XK08</accession>
<keyword evidence="5" id="KW-0653">Protein transport</keyword>
<comment type="similarity">
    <text evidence="2">Belongs to the syntaxin family.</text>
</comment>
<proteinExistence type="inferred from homology"/>
<sequence>MDSSLLFKSCVKQVGTGTVKGLNSTNIFTKPPSKQSIFAINAYKITKEISEMHKLLNDRRQAYLTFTRNLRSEPFLTELDKDTLDAQVDQILTTCSKMIADLKVEIKTSDSNLQHKEHRENMVSLIEDYLKQVMKIFTDQKSLRLQKKLDMRDSLESRLIPLNNSDQIPPTSNSRDLNSSNDSEVNDNPQESSLRIQELNGDTIDSTFKEIPLSAEDIQMFDEEKEQFFNELNLVSEEIQQIERKVVGISELTQAFNEKIHDQDLNIDNIAMLTIGSTEKVKEGNEQVREAIQRRADARAWILFVLLVLSFTLIFLDWYAD</sequence>
<feature type="compositionally biased region" description="Polar residues" evidence="9">
    <location>
        <begin position="162"/>
        <end position="171"/>
    </location>
</feature>
<dbReference type="Gene3D" id="1.20.5.110">
    <property type="match status" value="1"/>
</dbReference>
<comment type="subcellular location">
    <subcellularLocation>
        <location evidence="1">Membrane</location>
        <topology evidence="1">Single-pass type IV membrane protein</topology>
    </subcellularLocation>
</comment>
<keyword evidence="13" id="KW-1185">Reference proteome</keyword>
<evidence type="ECO:0000256" key="1">
    <source>
        <dbReference type="ARBA" id="ARBA00004211"/>
    </source>
</evidence>
<keyword evidence="3" id="KW-0813">Transport</keyword>